<keyword evidence="1" id="KW-0812">Transmembrane</keyword>
<feature type="transmembrane region" description="Helical" evidence="1">
    <location>
        <begin position="89"/>
        <end position="108"/>
    </location>
</feature>
<feature type="transmembrane region" description="Helical" evidence="1">
    <location>
        <begin position="21"/>
        <end position="37"/>
    </location>
</feature>
<evidence type="ECO:0008006" key="4">
    <source>
        <dbReference type="Google" id="ProtNLM"/>
    </source>
</evidence>
<evidence type="ECO:0000313" key="2">
    <source>
        <dbReference type="EMBL" id="RUT32660.1"/>
    </source>
</evidence>
<feature type="transmembrane region" description="Helical" evidence="1">
    <location>
        <begin position="114"/>
        <end position="131"/>
    </location>
</feature>
<proteinExistence type="predicted"/>
<keyword evidence="1" id="KW-1133">Transmembrane helix</keyword>
<comment type="caution">
    <text evidence="2">The sequence shown here is derived from an EMBL/GenBank/DDBJ whole genome shotgun (WGS) entry which is preliminary data.</text>
</comment>
<dbReference type="EMBL" id="RZNJ01000002">
    <property type="protein sequence ID" value="RUT32660.1"/>
    <property type="molecule type" value="Genomic_DNA"/>
</dbReference>
<gene>
    <name evidence="2" type="ORF">EMQ25_05805</name>
</gene>
<sequence length="144" mass="15805">MTGPGLWIRIQHRFGPRMTEWILAVITALWGAVLLLPERTFDQPTWSGFRIIFGDETLLGFIMLALGFLRLGGLVVNGARKNVTPWIRVVSASLGFLLFVGITTGYALSGVVSTWLAIYPVFALVELMNIYRAAHDAGESNAAP</sequence>
<feature type="transmembrane region" description="Helical" evidence="1">
    <location>
        <begin position="57"/>
        <end position="77"/>
    </location>
</feature>
<dbReference type="OrthoDB" id="8369361at2"/>
<keyword evidence="1" id="KW-0472">Membrane</keyword>
<evidence type="ECO:0000256" key="1">
    <source>
        <dbReference type="SAM" id="Phobius"/>
    </source>
</evidence>
<evidence type="ECO:0000313" key="3">
    <source>
        <dbReference type="Proteomes" id="UP000281547"/>
    </source>
</evidence>
<dbReference type="AlphaFoldDB" id="A0A433XF25"/>
<reference evidence="2 3" key="1">
    <citation type="journal article" date="2016" name="Int. J. Syst. Evol. Microbiol.">
        <title>Arsenicitalea aurantiaca gen. nov., sp. nov., a new member of the family Hyphomicrobiaceae, isolated from high-arsenic sediment.</title>
        <authorList>
            <person name="Mu Y."/>
            <person name="Zhou L."/>
            <person name="Zeng X.C."/>
            <person name="Liu L."/>
            <person name="Pan Y."/>
            <person name="Chen X."/>
            <person name="Wang J."/>
            <person name="Li S."/>
            <person name="Li W.J."/>
            <person name="Wang Y."/>
        </authorList>
    </citation>
    <scope>NUCLEOTIDE SEQUENCE [LARGE SCALE GENOMIC DNA]</scope>
    <source>
        <strain evidence="2 3">42-50</strain>
    </source>
</reference>
<accession>A0A433XF25</accession>
<protein>
    <recommendedName>
        <fullName evidence="4">DUF4345 domain-containing protein</fullName>
    </recommendedName>
</protein>
<dbReference type="RefSeq" id="WP_127187617.1">
    <property type="nucleotide sequence ID" value="NZ_RZNJ01000002.1"/>
</dbReference>
<name>A0A433XF25_9HYPH</name>
<organism evidence="2 3">
    <name type="scientific">Arsenicitalea aurantiaca</name>
    <dbReference type="NCBI Taxonomy" id="1783274"/>
    <lineage>
        <taxon>Bacteria</taxon>
        <taxon>Pseudomonadati</taxon>
        <taxon>Pseudomonadota</taxon>
        <taxon>Alphaproteobacteria</taxon>
        <taxon>Hyphomicrobiales</taxon>
        <taxon>Devosiaceae</taxon>
        <taxon>Arsenicitalea</taxon>
    </lineage>
</organism>
<dbReference type="Proteomes" id="UP000281547">
    <property type="component" value="Unassembled WGS sequence"/>
</dbReference>
<keyword evidence="3" id="KW-1185">Reference proteome</keyword>